<dbReference type="PROSITE" id="PS50004">
    <property type="entry name" value="C2"/>
    <property type="match status" value="1"/>
</dbReference>
<reference evidence="8" key="1">
    <citation type="submission" date="2022-11" db="EMBL/GenBank/DDBJ databases">
        <title>Centuries of genome instability and evolution in soft-shell clam transmissible cancer (bioRxiv).</title>
        <authorList>
            <person name="Hart S.F.M."/>
            <person name="Yonemitsu M.A."/>
            <person name="Giersch R.M."/>
            <person name="Beal B.F."/>
            <person name="Arriagada G."/>
            <person name="Davis B.W."/>
            <person name="Ostrander E.A."/>
            <person name="Goff S.P."/>
            <person name="Metzger M.J."/>
        </authorList>
    </citation>
    <scope>NUCLEOTIDE SEQUENCE</scope>
    <source>
        <strain evidence="8">MELC-2E11</strain>
        <tissue evidence="8">Siphon/mantle</tissue>
    </source>
</reference>
<dbReference type="PROSITE" id="PS50003">
    <property type="entry name" value="PH_DOMAIN"/>
    <property type="match status" value="1"/>
</dbReference>
<dbReference type="Pfam" id="PF00168">
    <property type="entry name" value="C2"/>
    <property type="match status" value="1"/>
</dbReference>
<evidence type="ECO:0000259" key="7">
    <source>
        <dbReference type="PROSITE" id="PS50018"/>
    </source>
</evidence>
<dbReference type="InterPro" id="IPR039360">
    <property type="entry name" value="Ras_GTPase"/>
</dbReference>
<feature type="region of interest" description="Disordered" evidence="4">
    <location>
        <begin position="548"/>
        <end position="568"/>
    </location>
</feature>
<feature type="coiled-coil region" evidence="3">
    <location>
        <begin position="980"/>
        <end position="1096"/>
    </location>
</feature>
<dbReference type="InterPro" id="IPR000008">
    <property type="entry name" value="C2_dom"/>
</dbReference>
<dbReference type="SUPFAM" id="SSF48350">
    <property type="entry name" value="GTPase activation domain, GAP"/>
    <property type="match status" value="1"/>
</dbReference>
<feature type="compositionally biased region" description="Basic and acidic residues" evidence="4">
    <location>
        <begin position="921"/>
        <end position="930"/>
    </location>
</feature>
<dbReference type="SMART" id="SM00323">
    <property type="entry name" value="RasGAP"/>
    <property type="match status" value="1"/>
</dbReference>
<dbReference type="SUPFAM" id="SSF50729">
    <property type="entry name" value="PH domain-like"/>
    <property type="match status" value="1"/>
</dbReference>
<feature type="domain" description="C2" evidence="6">
    <location>
        <begin position="79"/>
        <end position="201"/>
    </location>
</feature>
<feature type="region of interest" description="Disordered" evidence="4">
    <location>
        <begin position="867"/>
        <end position="966"/>
    </location>
</feature>
<dbReference type="PROSITE" id="PS50018">
    <property type="entry name" value="RAS_GTPASE_ACTIV_2"/>
    <property type="match status" value="1"/>
</dbReference>
<dbReference type="InterPro" id="IPR057606">
    <property type="entry name" value="SynGAP1-like_PH"/>
</dbReference>
<dbReference type="CDD" id="cd04013">
    <property type="entry name" value="C2_SynGAP_like"/>
    <property type="match status" value="1"/>
</dbReference>
<name>A0ABY7G9D8_MYAAR</name>
<dbReference type="Pfam" id="PF12004">
    <property type="entry name" value="DAB2P_C"/>
    <property type="match status" value="1"/>
</dbReference>
<dbReference type="InterPro" id="IPR021887">
    <property type="entry name" value="DAB2P_C"/>
</dbReference>
<feature type="compositionally biased region" description="Low complexity" evidence="4">
    <location>
        <begin position="663"/>
        <end position="673"/>
    </location>
</feature>
<dbReference type="CDD" id="cd05136">
    <property type="entry name" value="RasGAP_DAB2IP"/>
    <property type="match status" value="1"/>
</dbReference>
<dbReference type="Gene3D" id="2.60.40.150">
    <property type="entry name" value="C2 domain"/>
    <property type="match status" value="1"/>
</dbReference>
<dbReference type="Gene3D" id="1.10.506.10">
    <property type="entry name" value="GTPase Activation - p120gap, domain 1"/>
    <property type="match status" value="3"/>
</dbReference>
<keyword evidence="2" id="KW-0597">Phosphoprotein</keyword>
<feature type="domain" description="PH" evidence="5">
    <location>
        <begin position="1"/>
        <end position="92"/>
    </location>
</feature>
<keyword evidence="3" id="KW-0175">Coiled coil</keyword>
<dbReference type="Pfam" id="PF25321">
    <property type="entry name" value="PH_RASGAP"/>
    <property type="match status" value="1"/>
</dbReference>
<evidence type="ECO:0000313" key="9">
    <source>
        <dbReference type="Proteomes" id="UP001164746"/>
    </source>
</evidence>
<accession>A0ABY7G9D8</accession>
<keyword evidence="1" id="KW-0343">GTPase activation</keyword>
<dbReference type="EMBL" id="CP111028">
    <property type="protein sequence ID" value="WAR30735.1"/>
    <property type="molecule type" value="Genomic_DNA"/>
</dbReference>
<feature type="domain" description="Ras-GAP" evidence="7">
    <location>
        <begin position="224"/>
        <end position="403"/>
    </location>
</feature>
<evidence type="ECO:0000256" key="2">
    <source>
        <dbReference type="ARBA" id="ARBA00022553"/>
    </source>
</evidence>
<proteinExistence type="predicted"/>
<protein>
    <submittedName>
        <fullName evidence="8">DAB2P-like protein</fullName>
    </submittedName>
</protein>
<feature type="compositionally biased region" description="Low complexity" evidence="4">
    <location>
        <begin position="871"/>
        <end position="896"/>
    </location>
</feature>
<dbReference type="Pfam" id="PF00616">
    <property type="entry name" value="RasGAP"/>
    <property type="match status" value="1"/>
</dbReference>
<dbReference type="PROSITE" id="PS00509">
    <property type="entry name" value="RAS_GTPASE_ACTIV_1"/>
    <property type="match status" value="1"/>
</dbReference>
<evidence type="ECO:0000256" key="3">
    <source>
        <dbReference type="SAM" id="Coils"/>
    </source>
</evidence>
<feature type="compositionally biased region" description="Polar residues" evidence="4">
    <location>
        <begin position="902"/>
        <end position="920"/>
    </location>
</feature>
<dbReference type="InterPro" id="IPR023152">
    <property type="entry name" value="RasGAP_CS"/>
</dbReference>
<feature type="compositionally biased region" description="Low complexity" evidence="4">
    <location>
        <begin position="723"/>
        <end position="737"/>
    </location>
</feature>
<feature type="compositionally biased region" description="Polar residues" evidence="4">
    <location>
        <begin position="548"/>
        <end position="563"/>
    </location>
</feature>
<dbReference type="SMART" id="SM00239">
    <property type="entry name" value="C2"/>
    <property type="match status" value="1"/>
</dbReference>
<sequence length="1144" mass="129062">MKKEKCSLLSMWSVISSRLKNSQSHESLLTTQNPLHSIDLTGPDMEIRPIHSSILSQEHCFQVSTMHGNKIIACRTAEEREKWIMSFKKSPEQENSRRSESSLKLWVQEAKNVPSKKRYFCEVCLDKTRCARTSIKTKGDMLFWGEQFEFNNLPTIEYLIVNLYREADRKKKKERNTSVLVGYTKIPVSDISARQYVERWFTTSSGTVGKGGKENKTDLPLIRLKYLSENYVSLIDTLEPLVSIKDKEEIATTLIKIMQKLAKSTDFLSQVVMTEVLKIDNSHLTFRGNSLATKAMEAHMKLVGEKQRKNLRMYCDMAWAKIKTSSAFFPSELRSVFMCFRHRCEDVNKGDLSDNLISASIFLRFLCPAILSPSLFHLTQEYPTEKAARNLTLIAKTIQTLANFSKFGSKEEYMTFMNDFVEEEWTEMKSFINRISSPDENDNFTEFDGYIDLGKEMSVLQTLLTPTLENAPQEAVDNLGALPKILTQVENDLKDPNIHQRSREPNRKSQHYDNLVNIQAHIDHTTSPTELLRDMFRQCGESSGEILSSEANESMSDSPNGSLDNVCDSDSVVTEESASSKSLSTINTEVSNVSVSARSVVSKTHVNKSWNQIVSAAEIVNGDYIDLISFMDEEGNNSIDSERNVNGSQMSISQESTIASSGYQSFGYSQSSSPIDNDKHDNVVSDSHNSKSQSNNYTHSTPLSFSNPMYRINHRGISSHKTSSPVLQMSSSSSLSSEETNTVKNISPVKSVKSEQLHRKDPLRKLAPQFSNSSSIDSVSDKDKILHSVSNNNMCTLETDMDSFTVPKHSLSNNNVSSLTMEINRKPRQSQSSNSISARKEIFLNGNTHQPYSASSRKYSLELRGSSPVMSHSAKSTATSSSSSTTTYYNTIGSTSRRGHELSQSADFSNMSSMTTSQRFGKSDSIRRTATDTSISQRSSSSYSDNSPVSSSSSPRSGASPDDGSLFRRLSAQNAVHMGIRSVQRRIHDQEKTKQEYELEVNILKQQLQEAQQRLQLAEERLQDHDTDTDKIDSEWQTRLEESEERMRKQQAEKDGQMKTIIQRLMHVEDELREEQEEMQRNVAQKQKVIEAQERRIHSLDVANNKLMLALNQLKEHYSATARNGLVPSMKLASDVTSFKTSSC</sequence>
<feature type="compositionally biased region" description="Low complexity" evidence="4">
    <location>
        <begin position="934"/>
        <end position="964"/>
    </location>
</feature>
<organism evidence="8 9">
    <name type="scientific">Mya arenaria</name>
    <name type="common">Soft-shell clam</name>
    <dbReference type="NCBI Taxonomy" id="6604"/>
    <lineage>
        <taxon>Eukaryota</taxon>
        <taxon>Metazoa</taxon>
        <taxon>Spiralia</taxon>
        <taxon>Lophotrochozoa</taxon>
        <taxon>Mollusca</taxon>
        <taxon>Bivalvia</taxon>
        <taxon>Autobranchia</taxon>
        <taxon>Heteroconchia</taxon>
        <taxon>Euheterodonta</taxon>
        <taxon>Imparidentia</taxon>
        <taxon>Neoheterodontei</taxon>
        <taxon>Myida</taxon>
        <taxon>Myoidea</taxon>
        <taxon>Myidae</taxon>
        <taxon>Mya</taxon>
    </lineage>
</organism>
<feature type="compositionally biased region" description="Polar residues" evidence="4">
    <location>
        <begin position="684"/>
        <end position="707"/>
    </location>
</feature>
<dbReference type="SUPFAM" id="SSF49562">
    <property type="entry name" value="C2 domain (Calcium/lipid-binding domain, CaLB)"/>
    <property type="match status" value="1"/>
</dbReference>
<evidence type="ECO:0000259" key="5">
    <source>
        <dbReference type="PROSITE" id="PS50003"/>
    </source>
</evidence>
<evidence type="ECO:0000256" key="1">
    <source>
        <dbReference type="ARBA" id="ARBA00022468"/>
    </source>
</evidence>
<dbReference type="InterPro" id="IPR008936">
    <property type="entry name" value="Rho_GTPase_activation_prot"/>
</dbReference>
<feature type="region of interest" description="Disordered" evidence="4">
    <location>
        <begin position="492"/>
        <end position="511"/>
    </location>
</feature>
<dbReference type="InterPro" id="IPR001936">
    <property type="entry name" value="RasGAP_dom"/>
</dbReference>
<evidence type="ECO:0000259" key="6">
    <source>
        <dbReference type="PROSITE" id="PS50004"/>
    </source>
</evidence>
<dbReference type="Proteomes" id="UP001164746">
    <property type="component" value="Chromosome 17"/>
</dbReference>
<keyword evidence="9" id="KW-1185">Reference proteome</keyword>
<evidence type="ECO:0000313" key="8">
    <source>
        <dbReference type="EMBL" id="WAR30735.1"/>
    </source>
</evidence>
<feature type="region of interest" description="Disordered" evidence="4">
    <location>
        <begin position="663"/>
        <end position="744"/>
    </location>
</feature>
<evidence type="ECO:0000256" key="4">
    <source>
        <dbReference type="SAM" id="MobiDB-lite"/>
    </source>
</evidence>
<gene>
    <name evidence="8" type="ORF">MAR_033277</name>
</gene>
<dbReference type="PANTHER" id="PTHR10194">
    <property type="entry name" value="RAS GTPASE-ACTIVATING PROTEINS"/>
    <property type="match status" value="1"/>
</dbReference>
<dbReference type="PANTHER" id="PTHR10194:SF60">
    <property type="entry name" value="RAS GTPASE-ACTIVATING PROTEIN RASKOL"/>
    <property type="match status" value="1"/>
</dbReference>
<dbReference type="InterPro" id="IPR001849">
    <property type="entry name" value="PH_domain"/>
</dbReference>
<dbReference type="InterPro" id="IPR035892">
    <property type="entry name" value="C2_domain_sf"/>
</dbReference>